<dbReference type="GO" id="GO:0032958">
    <property type="term" value="P:inositol phosphate biosynthetic process"/>
    <property type="evidence" value="ECO:0007669"/>
    <property type="project" value="InterPro"/>
</dbReference>
<keyword evidence="2 4" id="KW-0808">Transferase</keyword>
<feature type="region of interest" description="Disordered" evidence="5">
    <location>
        <begin position="763"/>
        <end position="836"/>
    </location>
</feature>
<proteinExistence type="inferred from homology"/>
<accession>A0A8H5LP69</accession>
<feature type="compositionally biased region" description="Pro residues" evidence="5">
    <location>
        <begin position="353"/>
        <end position="364"/>
    </location>
</feature>
<feature type="compositionally biased region" description="Low complexity" evidence="5">
    <location>
        <begin position="175"/>
        <end position="192"/>
    </location>
</feature>
<dbReference type="InterPro" id="IPR005522">
    <property type="entry name" value="IPK"/>
</dbReference>
<dbReference type="EC" id="2.7.-.-" evidence="4"/>
<evidence type="ECO:0000256" key="1">
    <source>
        <dbReference type="ARBA" id="ARBA00007374"/>
    </source>
</evidence>
<dbReference type="PANTHER" id="PTHR12400">
    <property type="entry name" value="INOSITOL POLYPHOSPHATE KINASE"/>
    <property type="match status" value="1"/>
</dbReference>
<feature type="region of interest" description="Disordered" evidence="5">
    <location>
        <begin position="166"/>
        <end position="198"/>
    </location>
</feature>
<dbReference type="AlphaFoldDB" id="A0A8H5LP69"/>
<dbReference type="SUPFAM" id="SSF56104">
    <property type="entry name" value="SAICAR synthase-like"/>
    <property type="match status" value="1"/>
</dbReference>
<gene>
    <name evidence="6" type="ORF">D9756_000798</name>
</gene>
<dbReference type="PANTHER" id="PTHR12400:SF21">
    <property type="entry name" value="KINASE"/>
    <property type="match status" value="1"/>
</dbReference>
<feature type="compositionally biased region" description="Polar residues" evidence="5">
    <location>
        <begin position="564"/>
        <end position="576"/>
    </location>
</feature>
<reference evidence="6 7" key="1">
    <citation type="journal article" date="2020" name="ISME J.">
        <title>Uncovering the hidden diversity of litter-decomposition mechanisms in mushroom-forming fungi.</title>
        <authorList>
            <person name="Floudas D."/>
            <person name="Bentzer J."/>
            <person name="Ahren D."/>
            <person name="Johansson T."/>
            <person name="Persson P."/>
            <person name="Tunlid A."/>
        </authorList>
    </citation>
    <scope>NUCLEOTIDE SEQUENCE [LARGE SCALE GENOMIC DNA]</scope>
    <source>
        <strain evidence="6 7">CBS 146.42</strain>
    </source>
</reference>
<evidence type="ECO:0000313" key="7">
    <source>
        <dbReference type="Proteomes" id="UP000559027"/>
    </source>
</evidence>
<feature type="compositionally biased region" description="Basic and acidic residues" evidence="5">
    <location>
        <begin position="692"/>
        <end position="702"/>
    </location>
</feature>
<keyword evidence="7" id="KW-1185">Reference proteome</keyword>
<comment type="caution">
    <text evidence="6">The sequence shown here is derived from an EMBL/GenBank/DDBJ whole genome shotgun (WGS) entry which is preliminary data.</text>
</comment>
<feature type="compositionally biased region" description="Polar residues" evidence="5">
    <location>
        <begin position="823"/>
        <end position="834"/>
    </location>
</feature>
<dbReference type="GO" id="GO:0046854">
    <property type="term" value="P:phosphatidylinositol phosphate biosynthetic process"/>
    <property type="evidence" value="ECO:0007669"/>
    <property type="project" value="TreeGrafter"/>
</dbReference>
<evidence type="ECO:0000256" key="4">
    <source>
        <dbReference type="RuleBase" id="RU363090"/>
    </source>
</evidence>
<feature type="region of interest" description="Disordered" evidence="5">
    <location>
        <begin position="89"/>
        <end position="153"/>
    </location>
</feature>
<evidence type="ECO:0000313" key="6">
    <source>
        <dbReference type="EMBL" id="KAF5364371.1"/>
    </source>
</evidence>
<feature type="region of interest" description="Disordered" evidence="5">
    <location>
        <begin position="1064"/>
        <end position="1088"/>
    </location>
</feature>
<organism evidence="6 7">
    <name type="scientific">Leucocoprinus leucothites</name>
    <dbReference type="NCBI Taxonomy" id="201217"/>
    <lineage>
        <taxon>Eukaryota</taxon>
        <taxon>Fungi</taxon>
        <taxon>Dikarya</taxon>
        <taxon>Basidiomycota</taxon>
        <taxon>Agaricomycotina</taxon>
        <taxon>Agaricomycetes</taxon>
        <taxon>Agaricomycetidae</taxon>
        <taxon>Agaricales</taxon>
        <taxon>Agaricineae</taxon>
        <taxon>Agaricaceae</taxon>
        <taxon>Leucocoprinus</taxon>
    </lineage>
</organism>
<dbReference type="GO" id="GO:0005634">
    <property type="term" value="C:nucleus"/>
    <property type="evidence" value="ECO:0007669"/>
    <property type="project" value="TreeGrafter"/>
</dbReference>
<evidence type="ECO:0000256" key="2">
    <source>
        <dbReference type="ARBA" id="ARBA00022679"/>
    </source>
</evidence>
<dbReference type="InterPro" id="IPR038286">
    <property type="entry name" value="IPK_sf"/>
</dbReference>
<feature type="compositionally biased region" description="Basic and acidic residues" evidence="5">
    <location>
        <begin position="281"/>
        <end position="305"/>
    </location>
</feature>
<dbReference type="EMBL" id="JAACJO010000001">
    <property type="protein sequence ID" value="KAF5364371.1"/>
    <property type="molecule type" value="Genomic_DNA"/>
</dbReference>
<comment type="similarity">
    <text evidence="1 4">Belongs to the inositol phosphokinase (IPK) family.</text>
</comment>
<dbReference type="GO" id="GO:0000824">
    <property type="term" value="F:inositol-1,4,5,6-tetrakisphosphate 3-kinase activity"/>
    <property type="evidence" value="ECO:0007669"/>
    <property type="project" value="TreeGrafter"/>
</dbReference>
<feature type="compositionally biased region" description="Basic and acidic residues" evidence="5">
    <location>
        <begin position="1066"/>
        <end position="1088"/>
    </location>
</feature>
<feature type="compositionally biased region" description="Low complexity" evidence="5">
    <location>
        <begin position="399"/>
        <end position="414"/>
    </location>
</feature>
<evidence type="ECO:0000256" key="3">
    <source>
        <dbReference type="ARBA" id="ARBA00022777"/>
    </source>
</evidence>
<feature type="region of interest" description="Disordered" evidence="5">
    <location>
        <begin position="274"/>
        <end position="424"/>
    </location>
</feature>
<feature type="region of interest" description="Disordered" evidence="5">
    <location>
        <begin position="632"/>
        <end position="713"/>
    </location>
</feature>
<name>A0A8H5LP69_9AGAR</name>
<feature type="compositionally biased region" description="Low complexity" evidence="5">
    <location>
        <begin position="99"/>
        <end position="120"/>
    </location>
</feature>
<dbReference type="OrthoDB" id="2573163at2759"/>
<dbReference type="Proteomes" id="UP000559027">
    <property type="component" value="Unassembled WGS sequence"/>
</dbReference>
<dbReference type="GO" id="GO:0008440">
    <property type="term" value="F:inositol-1,4,5-trisphosphate 3-kinase activity"/>
    <property type="evidence" value="ECO:0007669"/>
    <property type="project" value="TreeGrafter"/>
</dbReference>
<keyword evidence="3 4" id="KW-0418">Kinase</keyword>
<feature type="compositionally biased region" description="Low complexity" evidence="5">
    <location>
        <begin position="368"/>
        <end position="390"/>
    </location>
</feature>
<feature type="compositionally biased region" description="Basic residues" evidence="5">
    <location>
        <begin position="56"/>
        <end position="67"/>
    </location>
</feature>
<dbReference type="Gene3D" id="3.30.470.160">
    <property type="entry name" value="Inositol polyphosphate kinase"/>
    <property type="match status" value="1"/>
</dbReference>
<feature type="compositionally biased region" description="Low complexity" evidence="5">
    <location>
        <begin position="658"/>
        <end position="667"/>
    </location>
</feature>
<dbReference type="Pfam" id="PF03770">
    <property type="entry name" value="IPK"/>
    <property type="match status" value="1"/>
</dbReference>
<evidence type="ECO:0000256" key="5">
    <source>
        <dbReference type="SAM" id="MobiDB-lite"/>
    </source>
</evidence>
<feature type="compositionally biased region" description="Low complexity" evidence="5">
    <location>
        <begin position="128"/>
        <end position="137"/>
    </location>
</feature>
<dbReference type="GO" id="GO:0005737">
    <property type="term" value="C:cytoplasm"/>
    <property type="evidence" value="ECO:0007669"/>
    <property type="project" value="TreeGrafter"/>
</dbReference>
<feature type="region of interest" description="Disordered" evidence="5">
    <location>
        <begin position="873"/>
        <end position="902"/>
    </location>
</feature>
<sequence length="1238" mass="138502">MDSSDVIQCKHFPFPLSPPSSGTVTAVSSPRLPNISTNRPDIINQHFTFPSTRQNAKLHRPSKKLRKPPVVPDVLDSGQLGTHAYSFSTRHNQHHESPTRSLTLPPNSSPLSLLTSTLPPATCSRTGSTSSSSSSSSVLHMREAPHTSGTGMGRKVAAKLQLFKESVGPTEDPLSGEPSRPQSSSSRRIAPSKIGDDEEIAEAQFKFVKRSEWPDREAAAIRRERSMTTLDGVNDGILGVWPGSQQQDHSQYREGVLEEYNQWRRGFVENFEAKRGRRRDRTSAETDSKTDDHVHSKATRGESKLSRPSPHVYPPSPSPSRSRRRLSVSSQQNQEAGSGDSVARRFSWSQKFPAPPEAFTPLPRPESRSSARSTSFAAPISLIDPTSPWSTDDDSNWETTSIATSTSTTPSTSTRRGKRNQSPVLLHSASEDVDLQSPHNSFVFRESDSDHFLHFDLSQEHLPHIPLRPFRNQVGGHSSIYKFTKQAVCKPLVSRENLFYEAVEREAPPLLGFIPRYLGVMLVSYRRVPKDRFTSNTANKTFSTTPTHLAKGSQMTLRTSSPILVSKQSSRPSVSVPSDEADTDEAELPEVVLDRNRHIIPEWMLKGNRHRSLSHSHTNGTTVFARRQLHKTRYSTASTPDLAGTPILQSTRLKKSSSDQYSSSFDSQEMDAPTPVNSPSQALRAFPTSLGERPHLSSHETTSDDDADLSRPYLRPFHSENMFPGSPWGTGSTVVNTKLKDHVFQNAMHAAFRRVKKLAGYARKSQTEDESEFAPAESSSSRRRSKKPRSSLFGVTKSHSDGCRTPVRRVPSMFAKSDDVDASNRTQNNDSGNISGVFEMDLDLDHEGTDSIEAWKGTSLSPSLNNRRRSLSRSLDAGAVHQSPSHPLPPDQATIPEKAESDPSFTRQTHFILMEDLTGRLKHPCVMDLKMGTRQYGMDATSSKKKSQRKKCDRTTSRALGVRVCGMQVWNVATQSYSIQDKYSGREVRPDEFDSVVASFLSNGERLLVYQIPVLLQKLYALARIISRLKGYRFYGCSLLLIYDGDRDSQEVFRSWALEHPSSKSKRGESLERRSESRQEAEKATLRRSHSEDLLVGPVTKRSSGKRKRGEINVRIVDFAHTTTGRDWLPYPEEPPSTQPQDILDSKGYHAEYDPETGYLYARFPPHYPDQPDRGFLFGLKNITASLERIWNEERIRRVKAARDDPSKVVNQLTPLSTEGKEIFDEIFEEDDDGMVSS</sequence>
<feature type="region of interest" description="Disordered" evidence="5">
    <location>
        <begin position="564"/>
        <end position="585"/>
    </location>
</feature>
<feature type="region of interest" description="Disordered" evidence="5">
    <location>
        <begin position="51"/>
        <end position="71"/>
    </location>
</feature>
<protein>
    <recommendedName>
        <fullName evidence="4">Kinase</fullName>
        <ecNumber evidence="4">2.7.-.-</ecNumber>
    </recommendedName>
</protein>